<dbReference type="EMBL" id="CM031838">
    <property type="protein sequence ID" value="KAG6678059.1"/>
    <property type="molecule type" value="Genomic_DNA"/>
</dbReference>
<name>A0A922D9G7_CARIL</name>
<reference evidence="1" key="1">
    <citation type="submission" date="2021-01" db="EMBL/GenBank/DDBJ databases">
        <authorList>
            <person name="Lovell J.T."/>
            <person name="Bentley N."/>
            <person name="Bhattarai G."/>
            <person name="Jenkins J.W."/>
            <person name="Sreedasyam A."/>
            <person name="Alarcon Y."/>
            <person name="Bock C."/>
            <person name="Boston L."/>
            <person name="Carlson J."/>
            <person name="Cervantes K."/>
            <person name="Clermont K."/>
            <person name="Krom N."/>
            <person name="Kubenka K."/>
            <person name="Mamidi S."/>
            <person name="Mattison C."/>
            <person name="Monteros M."/>
            <person name="Pisani C."/>
            <person name="Plott C."/>
            <person name="Rajasekar S."/>
            <person name="Rhein H.S."/>
            <person name="Rohla C."/>
            <person name="Song M."/>
            <person name="Hilaire R.S."/>
            <person name="Shu S."/>
            <person name="Wells L."/>
            <person name="Wang X."/>
            <person name="Webber J."/>
            <person name="Heerema R.J."/>
            <person name="Klein P."/>
            <person name="Conner P."/>
            <person name="Grauke L."/>
            <person name="Grimwood J."/>
            <person name="Schmutz J."/>
            <person name="Randall J.J."/>
        </authorList>
    </citation>
    <scope>NUCLEOTIDE SEQUENCE</scope>
    <source>
        <tissue evidence="1">Leaf</tissue>
    </source>
</reference>
<dbReference type="Proteomes" id="UP000811246">
    <property type="component" value="Chromosome 14"/>
</dbReference>
<protein>
    <submittedName>
        <fullName evidence="1">Uncharacterized protein</fullName>
    </submittedName>
</protein>
<evidence type="ECO:0000313" key="1">
    <source>
        <dbReference type="EMBL" id="KAG6678059.1"/>
    </source>
</evidence>
<sequence>MSDGIRRWAQDCCSSIIMFRRVTSSDVPLLHLLHAFHSAHLSSSNVFDTLLLEPSSLASFSSVFISSFHQLLLSMLHF</sequence>
<accession>A0A922D9G7</accession>
<dbReference type="AlphaFoldDB" id="A0A922D9G7"/>
<comment type="caution">
    <text evidence="1">The sequence shown here is derived from an EMBL/GenBank/DDBJ whole genome shotgun (WGS) entry which is preliminary data.</text>
</comment>
<gene>
    <name evidence="1" type="ORF">I3842_14G061400</name>
</gene>
<proteinExistence type="predicted"/>
<organism evidence="1 2">
    <name type="scientific">Carya illinoinensis</name>
    <name type="common">Pecan</name>
    <dbReference type="NCBI Taxonomy" id="32201"/>
    <lineage>
        <taxon>Eukaryota</taxon>
        <taxon>Viridiplantae</taxon>
        <taxon>Streptophyta</taxon>
        <taxon>Embryophyta</taxon>
        <taxon>Tracheophyta</taxon>
        <taxon>Spermatophyta</taxon>
        <taxon>Magnoliopsida</taxon>
        <taxon>eudicotyledons</taxon>
        <taxon>Gunneridae</taxon>
        <taxon>Pentapetalae</taxon>
        <taxon>rosids</taxon>
        <taxon>fabids</taxon>
        <taxon>Fagales</taxon>
        <taxon>Juglandaceae</taxon>
        <taxon>Carya</taxon>
    </lineage>
</organism>
<evidence type="ECO:0000313" key="2">
    <source>
        <dbReference type="Proteomes" id="UP000811246"/>
    </source>
</evidence>